<dbReference type="InterPro" id="IPR036271">
    <property type="entry name" value="Tet_transcr_reg_TetR-rel_C_sf"/>
</dbReference>
<dbReference type="InterPro" id="IPR001647">
    <property type="entry name" value="HTH_TetR"/>
</dbReference>
<evidence type="ECO:0000256" key="4">
    <source>
        <dbReference type="PROSITE-ProRule" id="PRU00335"/>
    </source>
</evidence>
<keyword evidence="3" id="KW-0804">Transcription</keyword>
<dbReference type="InterPro" id="IPR009057">
    <property type="entry name" value="Homeodomain-like_sf"/>
</dbReference>
<evidence type="ECO:0000313" key="7">
    <source>
        <dbReference type="Proteomes" id="UP001277761"/>
    </source>
</evidence>
<evidence type="ECO:0000256" key="3">
    <source>
        <dbReference type="ARBA" id="ARBA00023163"/>
    </source>
</evidence>
<keyword evidence="2 4" id="KW-0238">DNA-binding</keyword>
<evidence type="ECO:0000313" key="6">
    <source>
        <dbReference type="EMBL" id="MDX8152351.1"/>
    </source>
</evidence>
<dbReference type="InterPro" id="IPR050109">
    <property type="entry name" value="HTH-type_TetR-like_transc_reg"/>
</dbReference>
<feature type="DNA-binding region" description="H-T-H motif" evidence="4">
    <location>
        <begin position="33"/>
        <end position="52"/>
    </location>
</feature>
<comment type="caution">
    <text evidence="6">The sequence shown here is derived from an EMBL/GenBank/DDBJ whole genome shotgun (WGS) entry which is preliminary data.</text>
</comment>
<dbReference type="Proteomes" id="UP001277761">
    <property type="component" value="Unassembled WGS sequence"/>
</dbReference>
<dbReference type="Gene3D" id="1.10.357.10">
    <property type="entry name" value="Tetracycline Repressor, domain 2"/>
    <property type="match status" value="1"/>
</dbReference>
<accession>A0ABU4VKH5</accession>
<protein>
    <submittedName>
        <fullName evidence="6">TetR/AcrR family transcriptional regulator</fullName>
    </submittedName>
</protein>
<dbReference type="EMBL" id="JAXAVX010000005">
    <property type="protein sequence ID" value="MDX8152351.1"/>
    <property type="molecule type" value="Genomic_DNA"/>
</dbReference>
<dbReference type="PROSITE" id="PS50977">
    <property type="entry name" value="HTH_TETR_2"/>
    <property type="match status" value="1"/>
</dbReference>
<dbReference type="InterPro" id="IPR004111">
    <property type="entry name" value="Repressor_TetR_C"/>
</dbReference>
<proteinExistence type="predicted"/>
<dbReference type="PANTHER" id="PTHR30055">
    <property type="entry name" value="HTH-TYPE TRANSCRIPTIONAL REGULATOR RUTR"/>
    <property type="match status" value="1"/>
</dbReference>
<dbReference type="Pfam" id="PF02909">
    <property type="entry name" value="TetR_C_1"/>
    <property type="match status" value="1"/>
</dbReference>
<reference evidence="6 7" key="1">
    <citation type="submission" date="2023-11" db="EMBL/GenBank/DDBJ databases">
        <authorList>
            <person name="Xu M."/>
            <person name="Jiang T."/>
        </authorList>
    </citation>
    <scope>NUCLEOTIDE SEQUENCE [LARGE SCALE GENOMIC DNA]</scope>
    <source>
        <strain evidence="6 7">SD</strain>
    </source>
</reference>
<organism evidence="6 7">
    <name type="scientific">Patulibacter brassicae</name>
    <dbReference type="NCBI Taxonomy" id="1705717"/>
    <lineage>
        <taxon>Bacteria</taxon>
        <taxon>Bacillati</taxon>
        <taxon>Actinomycetota</taxon>
        <taxon>Thermoleophilia</taxon>
        <taxon>Solirubrobacterales</taxon>
        <taxon>Patulibacteraceae</taxon>
        <taxon>Patulibacter</taxon>
    </lineage>
</organism>
<dbReference type="RefSeq" id="WP_319954505.1">
    <property type="nucleotide sequence ID" value="NZ_JAXAVX010000005.1"/>
</dbReference>
<gene>
    <name evidence="6" type="ORF">SK069_12145</name>
</gene>
<evidence type="ECO:0000256" key="2">
    <source>
        <dbReference type="ARBA" id="ARBA00023125"/>
    </source>
</evidence>
<evidence type="ECO:0000259" key="5">
    <source>
        <dbReference type="PROSITE" id="PS50977"/>
    </source>
</evidence>
<keyword evidence="7" id="KW-1185">Reference proteome</keyword>
<dbReference type="PANTHER" id="PTHR30055:SF151">
    <property type="entry name" value="TRANSCRIPTIONAL REGULATORY PROTEIN"/>
    <property type="match status" value="1"/>
</dbReference>
<dbReference type="SUPFAM" id="SSF46689">
    <property type="entry name" value="Homeodomain-like"/>
    <property type="match status" value="1"/>
</dbReference>
<feature type="domain" description="HTH tetR-type" evidence="5">
    <location>
        <begin position="10"/>
        <end position="70"/>
    </location>
</feature>
<evidence type="ECO:0000256" key="1">
    <source>
        <dbReference type="ARBA" id="ARBA00023015"/>
    </source>
</evidence>
<keyword evidence="1" id="KW-0805">Transcription regulation</keyword>
<name>A0ABU4VKH5_9ACTN</name>
<sequence length="210" mass="22659">MARASTPRRTLDEQQVVAAALRIADADGLDAVTMRRVGSALGVSAMALYNHVDGKDALVDLMVDRTLRELPAIDPEAAWEPELLRFFTALHRLLTAHPSVAEATLRRPIEGPVATQLADRVLELLTRAGFPDDEAAGAFVTLFNYACGASIYHLSRRRSTGGRLDGIDAAQAPTAHRLRGHLARAADDAHLERALRRIVASLRDVTPSGG</sequence>
<dbReference type="SUPFAM" id="SSF48498">
    <property type="entry name" value="Tetracyclin repressor-like, C-terminal domain"/>
    <property type="match status" value="1"/>
</dbReference>
<dbReference type="Pfam" id="PF00440">
    <property type="entry name" value="TetR_N"/>
    <property type="match status" value="1"/>
</dbReference>